<organism evidence="1 2">
    <name type="scientific">Dendronalium phyllosphericum CENA369</name>
    <dbReference type="NCBI Taxonomy" id="1725256"/>
    <lineage>
        <taxon>Bacteria</taxon>
        <taxon>Bacillati</taxon>
        <taxon>Cyanobacteriota</taxon>
        <taxon>Cyanophyceae</taxon>
        <taxon>Nostocales</taxon>
        <taxon>Nostocaceae</taxon>
        <taxon>Dendronalium</taxon>
        <taxon>Dendronalium phyllosphericum</taxon>
    </lineage>
</organism>
<protein>
    <submittedName>
        <fullName evidence="1">Uncharacterized protein</fullName>
    </submittedName>
</protein>
<sequence>MGSEQIMELYLLNYSDDRFKRKGGIYRQNQLNLNKTAREQGIYNIVSWEAKDLLQTDFYAKHKEYLDKPSGQNGHAFKAYIISELLNKIAYGDILFYYDCGTWGIRQSVQPLIDLCISNNGTVFHQVRFKNSHWTKRDAFVYMDCDEPKYHEARQIQTTWMLLQKNDFTLKFVWDWLQYNLDERIASQELPNTCGLPNLPGFQKHRDDQSIVTNLVIKYGIKTFEFGDKDVNTFINLLKTPELLRQPKHLMYKLRNRLSKQWQ</sequence>
<dbReference type="RefSeq" id="WP_214431997.1">
    <property type="nucleotide sequence ID" value="NZ_JAECZA010000026.1"/>
</dbReference>
<name>A0A8J7I6G0_9NOST</name>
<evidence type="ECO:0000313" key="2">
    <source>
        <dbReference type="Proteomes" id="UP000662314"/>
    </source>
</evidence>
<dbReference type="EMBL" id="JAECZA010000026">
    <property type="protein sequence ID" value="MBH8573177.1"/>
    <property type="molecule type" value="Genomic_DNA"/>
</dbReference>
<accession>A0A8J7I6G0</accession>
<reference evidence="1 2" key="1">
    <citation type="journal article" date="2021" name="Int. J. Syst. Evol. Microbiol.">
        <title>Amazonocrinis nigriterrae gen. nov., sp. nov., Atlanticothrix silvestris gen. nov., sp. nov. and Dendronalium phyllosphericum gen. nov., sp. nov., nostocacean cyanobacteria from Brazilian environments.</title>
        <authorList>
            <person name="Alvarenga D.O."/>
            <person name="Andreote A.P.D."/>
            <person name="Branco L.H.Z."/>
            <person name="Delbaje E."/>
            <person name="Cruz R.B."/>
            <person name="Varani A.M."/>
            <person name="Fiore M.F."/>
        </authorList>
    </citation>
    <scope>NUCLEOTIDE SEQUENCE [LARGE SCALE GENOMIC DNA]</scope>
    <source>
        <strain evidence="1 2">CENA369</strain>
    </source>
</reference>
<proteinExistence type="predicted"/>
<dbReference type="AlphaFoldDB" id="A0A8J7I6G0"/>
<comment type="caution">
    <text evidence="1">The sequence shown here is derived from an EMBL/GenBank/DDBJ whole genome shotgun (WGS) entry which is preliminary data.</text>
</comment>
<dbReference type="Proteomes" id="UP000662314">
    <property type="component" value="Unassembled WGS sequence"/>
</dbReference>
<evidence type="ECO:0000313" key="1">
    <source>
        <dbReference type="EMBL" id="MBH8573177.1"/>
    </source>
</evidence>
<gene>
    <name evidence="1" type="ORF">I8752_09135</name>
</gene>
<keyword evidence="2" id="KW-1185">Reference proteome</keyword>